<name>A0AAV7K1E8_9METZ</name>
<sequence>MLKMTIIATSSQAIPDELHYIGRVQKPQSVMVWAGISVIGRTSLIFVPPGAKINSISYRKLILEPVLKDLSQSMLSGESFLFQQDGAPAHTSKVTQAWLKENIPDFIPKDEWPPYSPDLNPMDYSIWSILETKACAKAHTNVESLKVSLRREWAKVPQETLRAAVEAFPRRLKAVIEKREGI</sequence>
<dbReference type="AlphaFoldDB" id="A0AAV7K1E8"/>
<comment type="caution">
    <text evidence="1">The sequence shown here is derived from an EMBL/GenBank/DDBJ whole genome shotgun (WGS) entry which is preliminary data.</text>
</comment>
<dbReference type="PANTHER" id="PTHR46068">
    <property type="entry name" value="PROTEIN CBG27172"/>
    <property type="match status" value="1"/>
</dbReference>
<dbReference type="Gene3D" id="3.30.420.10">
    <property type="entry name" value="Ribonuclease H-like superfamily/Ribonuclease H"/>
    <property type="match status" value="1"/>
</dbReference>
<proteinExistence type="predicted"/>
<protein>
    <recommendedName>
        <fullName evidence="3">Transposase</fullName>
    </recommendedName>
</protein>
<dbReference type="PANTHER" id="PTHR46068:SF1">
    <property type="entry name" value="TRANSPOSASE IS30-LIKE HTH DOMAIN-CONTAINING PROTEIN"/>
    <property type="match status" value="1"/>
</dbReference>
<accession>A0AAV7K1E8</accession>
<evidence type="ECO:0000313" key="2">
    <source>
        <dbReference type="Proteomes" id="UP001165289"/>
    </source>
</evidence>
<evidence type="ECO:0000313" key="1">
    <source>
        <dbReference type="EMBL" id="KAI6654590.1"/>
    </source>
</evidence>
<dbReference type="Proteomes" id="UP001165289">
    <property type="component" value="Unassembled WGS sequence"/>
</dbReference>
<gene>
    <name evidence="1" type="ORF">LOD99_986</name>
</gene>
<dbReference type="InterPro" id="IPR036397">
    <property type="entry name" value="RNaseH_sf"/>
</dbReference>
<keyword evidence="2" id="KW-1185">Reference proteome</keyword>
<evidence type="ECO:0008006" key="3">
    <source>
        <dbReference type="Google" id="ProtNLM"/>
    </source>
</evidence>
<reference evidence="1 2" key="1">
    <citation type="journal article" date="2023" name="BMC Biol.">
        <title>The compact genome of the sponge Oopsacas minuta (Hexactinellida) is lacking key metazoan core genes.</title>
        <authorList>
            <person name="Santini S."/>
            <person name="Schenkelaars Q."/>
            <person name="Jourda C."/>
            <person name="Duchesne M."/>
            <person name="Belahbib H."/>
            <person name="Rocher C."/>
            <person name="Selva M."/>
            <person name="Riesgo A."/>
            <person name="Vervoort M."/>
            <person name="Leys S.P."/>
            <person name="Kodjabachian L."/>
            <person name="Le Bivic A."/>
            <person name="Borchiellini C."/>
            <person name="Claverie J.M."/>
            <person name="Renard E."/>
        </authorList>
    </citation>
    <scope>NUCLEOTIDE SEQUENCE [LARGE SCALE GENOMIC DNA]</scope>
    <source>
        <strain evidence="1">SPO-2</strain>
    </source>
</reference>
<organism evidence="1 2">
    <name type="scientific">Oopsacas minuta</name>
    <dbReference type="NCBI Taxonomy" id="111878"/>
    <lineage>
        <taxon>Eukaryota</taxon>
        <taxon>Metazoa</taxon>
        <taxon>Porifera</taxon>
        <taxon>Hexactinellida</taxon>
        <taxon>Hexasterophora</taxon>
        <taxon>Lyssacinosida</taxon>
        <taxon>Leucopsacidae</taxon>
        <taxon>Oopsacas</taxon>
    </lineage>
</organism>
<dbReference type="EMBL" id="JAKMXF010000222">
    <property type="protein sequence ID" value="KAI6654590.1"/>
    <property type="molecule type" value="Genomic_DNA"/>
</dbReference>
<dbReference type="GO" id="GO:0003676">
    <property type="term" value="F:nucleic acid binding"/>
    <property type="evidence" value="ECO:0007669"/>
    <property type="project" value="InterPro"/>
</dbReference>